<comment type="caution">
    <text evidence="2">The sequence shown here is derived from an EMBL/GenBank/DDBJ whole genome shotgun (WGS) entry which is preliminary data.</text>
</comment>
<protein>
    <recommendedName>
        <fullName evidence="4">WXG100 family type VII secretion target</fullName>
    </recommendedName>
</protein>
<dbReference type="RefSeq" id="WP_381836926.1">
    <property type="nucleotide sequence ID" value="NZ_JBHTCF010000017.1"/>
</dbReference>
<gene>
    <name evidence="2" type="ORF">ACFQVC_31290</name>
</gene>
<proteinExistence type="predicted"/>
<feature type="region of interest" description="Disordered" evidence="1">
    <location>
        <begin position="97"/>
        <end position="116"/>
    </location>
</feature>
<organism evidence="2 3">
    <name type="scientific">Streptomyces monticola</name>
    <dbReference type="NCBI Taxonomy" id="2666263"/>
    <lineage>
        <taxon>Bacteria</taxon>
        <taxon>Bacillati</taxon>
        <taxon>Actinomycetota</taxon>
        <taxon>Actinomycetes</taxon>
        <taxon>Kitasatosporales</taxon>
        <taxon>Streptomycetaceae</taxon>
        <taxon>Streptomyces</taxon>
    </lineage>
</organism>
<evidence type="ECO:0008006" key="4">
    <source>
        <dbReference type="Google" id="ProtNLM"/>
    </source>
</evidence>
<dbReference type="Proteomes" id="UP001596523">
    <property type="component" value="Unassembled WGS sequence"/>
</dbReference>
<evidence type="ECO:0000313" key="3">
    <source>
        <dbReference type="Proteomes" id="UP001596523"/>
    </source>
</evidence>
<evidence type="ECO:0000313" key="2">
    <source>
        <dbReference type="EMBL" id="MFC7308689.1"/>
    </source>
</evidence>
<sequence>MSGGGMRVDLSALDEVISKLKGLLNDMGKAKSKAKYETNISQTALGSMEFLESNSLYAAHEKEKQRIETMINGLEELVDKFSTSTSKVRDKYDNQEAAVKQNMGGDSGPAKKGSSF</sequence>
<accession>A0ABW2JRV4</accession>
<name>A0ABW2JRV4_9ACTN</name>
<reference evidence="3" key="1">
    <citation type="journal article" date="2019" name="Int. J. Syst. Evol. Microbiol.">
        <title>The Global Catalogue of Microorganisms (GCM) 10K type strain sequencing project: providing services to taxonomists for standard genome sequencing and annotation.</title>
        <authorList>
            <consortium name="The Broad Institute Genomics Platform"/>
            <consortium name="The Broad Institute Genome Sequencing Center for Infectious Disease"/>
            <person name="Wu L."/>
            <person name="Ma J."/>
        </authorList>
    </citation>
    <scope>NUCLEOTIDE SEQUENCE [LARGE SCALE GENOMIC DNA]</scope>
    <source>
        <strain evidence="3">SYNS20</strain>
    </source>
</reference>
<dbReference type="EMBL" id="JBHTCF010000017">
    <property type="protein sequence ID" value="MFC7308689.1"/>
    <property type="molecule type" value="Genomic_DNA"/>
</dbReference>
<keyword evidence="3" id="KW-1185">Reference proteome</keyword>
<evidence type="ECO:0000256" key="1">
    <source>
        <dbReference type="SAM" id="MobiDB-lite"/>
    </source>
</evidence>